<dbReference type="SUPFAM" id="SSF89082">
    <property type="entry name" value="Antibiotic binding domain of TipA-like multidrug resistance regulators"/>
    <property type="match status" value="1"/>
</dbReference>
<dbReference type="PROSITE" id="PS00552">
    <property type="entry name" value="HTH_MERR_1"/>
    <property type="match status" value="1"/>
</dbReference>
<dbReference type="PANTHER" id="PTHR30204:SF90">
    <property type="entry name" value="HTH-TYPE TRANSCRIPTIONAL ACTIVATOR MTA"/>
    <property type="match status" value="1"/>
</dbReference>
<dbReference type="SUPFAM" id="SSF46955">
    <property type="entry name" value="Putative DNA-binding domain"/>
    <property type="match status" value="1"/>
</dbReference>
<proteinExistence type="predicted"/>
<dbReference type="Gene3D" id="1.10.1660.10">
    <property type="match status" value="1"/>
</dbReference>
<dbReference type="EMBL" id="SNXO01000039">
    <property type="protein sequence ID" value="TDP50338.1"/>
    <property type="molecule type" value="Genomic_DNA"/>
</dbReference>
<dbReference type="AlphaFoldDB" id="A0A4R6PYN1"/>
<dbReference type="GO" id="GO:0003700">
    <property type="term" value="F:DNA-binding transcription factor activity"/>
    <property type="evidence" value="ECO:0007669"/>
    <property type="project" value="InterPro"/>
</dbReference>
<dbReference type="InterPro" id="IPR009061">
    <property type="entry name" value="DNA-bd_dom_put_sf"/>
</dbReference>
<dbReference type="GO" id="GO:0003677">
    <property type="term" value="F:DNA binding"/>
    <property type="evidence" value="ECO:0007669"/>
    <property type="project" value="UniProtKB-KW"/>
</dbReference>
<keyword evidence="3" id="KW-0010">Activator</keyword>
<dbReference type="Pfam" id="PF07739">
    <property type="entry name" value="TipAS"/>
    <property type="match status" value="1"/>
</dbReference>
<name>A0A4R6PYN1_9FIRM</name>
<sequence length="246" mass="27787">MKKTISEIAKLSGVSVRTLHYYDEIGLLAPSLVVPETGYRYYDENSLTRLQQILFYRELDFPLKEIAEIMAASDYNKDEALKRQKELLKLKRDRLDKLIGLLDANLKGENEMSFKEFDNTEIEAARAKYAEEAKERWGGTDAYAQNQKKTAGYGKDDWERISGQMDELLKKFASHVGEDPASSAVQALVADWQAFITANYYDCTKEILAGLGQMYIADKRFEANMDKFAPGTAKLVSAGIAVYCQG</sequence>
<dbReference type="InterPro" id="IPR000551">
    <property type="entry name" value="MerR-type_HTH_dom"/>
</dbReference>
<dbReference type="PANTHER" id="PTHR30204">
    <property type="entry name" value="REDOX-CYCLING DRUG-SENSING TRANSCRIPTIONAL ACTIVATOR SOXR"/>
    <property type="match status" value="1"/>
</dbReference>
<keyword evidence="1" id="KW-0805">Transcription regulation</keyword>
<dbReference type="InterPro" id="IPR047057">
    <property type="entry name" value="MerR_fam"/>
</dbReference>
<keyword evidence="2" id="KW-0238">DNA-binding</keyword>
<gene>
    <name evidence="6" type="ORF">EV211_1393</name>
</gene>
<keyword evidence="4" id="KW-0804">Transcription</keyword>
<organism evidence="6 7">
    <name type="scientific">Aminicella lysinilytica</name>
    <dbReference type="NCBI Taxonomy" id="433323"/>
    <lineage>
        <taxon>Bacteria</taxon>
        <taxon>Bacillati</taxon>
        <taxon>Bacillota</taxon>
        <taxon>Clostridia</taxon>
        <taxon>Peptostreptococcales</taxon>
        <taxon>Anaerovoracaceae</taxon>
        <taxon>Aminicella</taxon>
    </lineage>
</organism>
<feature type="domain" description="HTH merR-type" evidence="5">
    <location>
        <begin position="1"/>
        <end position="72"/>
    </location>
</feature>
<evidence type="ECO:0000313" key="6">
    <source>
        <dbReference type="EMBL" id="TDP50338.1"/>
    </source>
</evidence>
<evidence type="ECO:0000259" key="5">
    <source>
        <dbReference type="PROSITE" id="PS50937"/>
    </source>
</evidence>
<dbReference type="Pfam" id="PF13411">
    <property type="entry name" value="MerR_1"/>
    <property type="match status" value="1"/>
</dbReference>
<protein>
    <submittedName>
        <fullName evidence="6">MerR family transcriptional regulator</fullName>
    </submittedName>
</protein>
<dbReference type="InterPro" id="IPR036244">
    <property type="entry name" value="TipA-like_antibiotic-bd"/>
</dbReference>
<dbReference type="InterPro" id="IPR012925">
    <property type="entry name" value="TipAS_dom"/>
</dbReference>
<evidence type="ECO:0000256" key="4">
    <source>
        <dbReference type="ARBA" id="ARBA00023163"/>
    </source>
</evidence>
<evidence type="ECO:0000256" key="3">
    <source>
        <dbReference type="ARBA" id="ARBA00023159"/>
    </source>
</evidence>
<dbReference type="OrthoDB" id="9814833at2"/>
<dbReference type="RefSeq" id="WP_133529101.1">
    <property type="nucleotide sequence ID" value="NZ_SNXO01000039.1"/>
</dbReference>
<dbReference type="PROSITE" id="PS50937">
    <property type="entry name" value="HTH_MERR_2"/>
    <property type="match status" value="1"/>
</dbReference>
<dbReference type="CDD" id="cd01106">
    <property type="entry name" value="HTH_TipAL-Mta"/>
    <property type="match status" value="1"/>
</dbReference>
<dbReference type="Proteomes" id="UP000295500">
    <property type="component" value="Unassembled WGS sequence"/>
</dbReference>
<evidence type="ECO:0000256" key="2">
    <source>
        <dbReference type="ARBA" id="ARBA00023125"/>
    </source>
</evidence>
<dbReference type="Gene3D" id="1.10.490.50">
    <property type="entry name" value="Antibiotic binding domain of TipA-like multidrug resistance regulators"/>
    <property type="match status" value="1"/>
</dbReference>
<accession>A0A4R6PYN1</accession>
<evidence type="ECO:0000256" key="1">
    <source>
        <dbReference type="ARBA" id="ARBA00023015"/>
    </source>
</evidence>
<evidence type="ECO:0000313" key="7">
    <source>
        <dbReference type="Proteomes" id="UP000295500"/>
    </source>
</evidence>
<keyword evidence="7" id="KW-1185">Reference proteome</keyword>
<comment type="caution">
    <text evidence="6">The sequence shown here is derived from an EMBL/GenBank/DDBJ whole genome shotgun (WGS) entry which is preliminary data.</text>
</comment>
<reference evidence="6 7" key="1">
    <citation type="submission" date="2019-03" db="EMBL/GenBank/DDBJ databases">
        <title>Genomic Encyclopedia of Type Strains, Phase IV (KMG-IV): sequencing the most valuable type-strain genomes for metagenomic binning, comparative biology and taxonomic classification.</title>
        <authorList>
            <person name="Goeker M."/>
        </authorList>
    </citation>
    <scope>NUCLEOTIDE SEQUENCE [LARGE SCALE GENOMIC DNA]</scope>
    <source>
        <strain evidence="6 7">DSM 28287</strain>
    </source>
</reference>
<dbReference type="SMART" id="SM00422">
    <property type="entry name" value="HTH_MERR"/>
    <property type="match status" value="1"/>
</dbReference>